<evidence type="ECO:0000256" key="8">
    <source>
        <dbReference type="SAM" id="Phobius"/>
    </source>
</evidence>
<keyword evidence="4 8" id="KW-1133">Transmembrane helix</keyword>
<dbReference type="OrthoDB" id="5981126at2759"/>
<name>A0A7M5UXP0_9CNID</name>
<feature type="transmembrane region" description="Helical" evidence="8">
    <location>
        <begin position="131"/>
        <end position="149"/>
    </location>
</feature>
<dbReference type="AlphaFoldDB" id="A0A7M5UXP0"/>
<feature type="transmembrane region" description="Helical" evidence="8">
    <location>
        <begin position="155"/>
        <end position="176"/>
    </location>
</feature>
<feature type="domain" description="G-protein coupled receptors family 1 profile" evidence="9">
    <location>
        <begin position="32"/>
        <end position="281"/>
    </location>
</feature>
<feature type="region of interest" description="Disordered" evidence="7">
    <location>
        <begin position="304"/>
        <end position="341"/>
    </location>
</feature>
<dbReference type="GO" id="GO:0005886">
    <property type="term" value="C:plasma membrane"/>
    <property type="evidence" value="ECO:0007669"/>
    <property type="project" value="UniProtKB-SubCell"/>
</dbReference>
<dbReference type="RefSeq" id="XP_066921240.1">
    <property type="nucleotide sequence ID" value="XM_067065139.1"/>
</dbReference>
<comment type="similarity">
    <text evidence="6">Belongs to the G-protein coupled receptor 1 family.</text>
</comment>
<evidence type="ECO:0000256" key="2">
    <source>
        <dbReference type="ARBA" id="ARBA00022475"/>
    </source>
</evidence>
<dbReference type="GeneID" id="136808602"/>
<dbReference type="PANTHER" id="PTHR22750">
    <property type="entry name" value="G-PROTEIN COUPLED RECEPTOR"/>
    <property type="match status" value="1"/>
</dbReference>
<dbReference type="Gene3D" id="1.20.1070.10">
    <property type="entry name" value="Rhodopsin 7-helix transmembrane proteins"/>
    <property type="match status" value="1"/>
</dbReference>
<keyword evidence="5 8" id="KW-0472">Membrane</keyword>
<evidence type="ECO:0000259" key="9">
    <source>
        <dbReference type="PROSITE" id="PS50262"/>
    </source>
</evidence>
<sequence>MECVLRMNHLSTPITYIYGTLSVLAALFATFGNITVLIILWKPGYRSRSNTILTSLAISDTLVGAVLFPIFSIQLLYTNLLQNCAYDYMREYITTVTIGSSLMTLGVVSYDRYILMTKVGKHKRIMSPRRVGILIALSWIFPAVSPALRFLGKGPFLYCVIVITLGPLIILLFTYYRIMKCIQKSSARIGAHGRSISDTPDISENLRASRSRNEKKNIRLARSVSVLILAYCVCLVPSSIWSVNDLLNDSFGYTRPQVIQNLYVFACFAGSMNSCCNPIIYFFKQPGIRKGVYKLFNVKHAGFDSSSSRGLKGAGPKSSLDCSLSNDDVISPDSSNNNPNN</sequence>
<feature type="compositionally biased region" description="Low complexity" evidence="7">
    <location>
        <begin position="325"/>
        <end position="341"/>
    </location>
</feature>
<keyword evidence="6" id="KW-0297">G-protein coupled receptor</keyword>
<dbReference type="PROSITE" id="PS00237">
    <property type="entry name" value="G_PROTEIN_RECEP_F1_1"/>
    <property type="match status" value="1"/>
</dbReference>
<keyword evidence="6" id="KW-0807">Transducer</keyword>
<dbReference type="InterPro" id="IPR000276">
    <property type="entry name" value="GPCR_Rhodpsn"/>
</dbReference>
<comment type="subcellular location">
    <subcellularLocation>
        <location evidence="1">Cell membrane</location>
        <topology evidence="1">Multi-pass membrane protein</topology>
    </subcellularLocation>
</comment>
<dbReference type="EnsemblMetazoa" id="CLYHEMT007546.1">
    <property type="protein sequence ID" value="CLYHEMP007546.1"/>
    <property type="gene ID" value="CLYHEMG007546"/>
</dbReference>
<feature type="transmembrane region" description="Helical" evidence="8">
    <location>
        <begin position="220"/>
        <end position="242"/>
    </location>
</feature>
<feature type="transmembrane region" description="Helical" evidence="8">
    <location>
        <begin position="262"/>
        <end position="283"/>
    </location>
</feature>
<organism evidence="10 11">
    <name type="scientific">Clytia hemisphaerica</name>
    <dbReference type="NCBI Taxonomy" id="252671"/>
    <lineage>
        <taxon>Eukaryota</taxon>
        <taxon>Metazoa</taxon>
        <taxon>Cnidaria</taxon>
        <taxon>Hydrozoa</taxon>
        <taxon>Hydroidolina</taxon>
        <taxon>Leptothecata</taxon>
        <taxon>Obeliida</taxon>
        <taxon>Clytiidae</taxon>
        <taxon>Clytia</taxon>
    </lineage>
</organism>
<dbReference type="PROSITE" id="PS50262">
    <property type="entry name" value="G_PROTEIN_RECEP_F1_2"/>
    <property type="match status" value="1"/>
</dbReference>
<dbReference type="PRINTS" id="PR00237">
    <property type="entry name" value="GPCRRHODOPSN"/>
</dbReference>
<evidence type="ECO:0000256" key="5">
    <source>
        <dbReference type="ARBA" id="ARBA00023136"/>
    </source>
</evidence>
<evidence type="ECO:0000256" key="4">
    <source>
        <dbReference type="ARBA" id="ARBA00022989"/>
    </source>
</evidence>
<dbReference type="Proteomes" id="UP000594262">
    <property type="component" value="Unplaced"/>
</dbReference>
<keyword evidence="2" id="KW-1003">Cell membrane</keyword>
<feature type="transmembrane region" description="Helical" evidence="8">
    <location>
        <begin position="52"/>
        <end position="72"/>
    </location>
</feature>
<evidence type="ECO:0000313" key="10">
    <source>
        <dbReference type="EnsemblMetazoa" id="CLYHEMP007546.1"/>
    </source>
</evidence>
<accession>A0A7M5UXP0</accession>
<dbReference type="SUPFAM" id="SSF81321">
    <property type="entry name" value="Family A G protein-coupled receptor-like"/>
    <property type="match status" value="1"/>
</dbReference>
<evidence type="ECO:0000256" key="7">
    <source>
        <dbReference type="SAM" id="MobiDB-lite"/>
    </source>
</evidence>
<dbReference type="Pfam" id="PF00001">
    <property type="entry name" value="7tm_1"/>
    <property type="match status" value="2"/>
</dbReference>
<feature type="transmembrane region" description="Helical" evidence="8">
    <location>
        <begin position="92"/>
        <end position="110"/>
    </location>
</feature>
<evidence type="ECO:0000256" key="1">
    <source>
        <dbReference type="ARBA" id="ARBA00004651"/>
    </source>
</evidence>
<keyword evidence="6" id="KW-0675">Receptor</keyword>
<keyword evidence="11" id="KW-1185">Reference proteome</keyword>
<dbReference type="SMART" id="SM01381">
    <property type="entry name" value="7TM_GPCR_Srsx"/>
    <property type="match status" value="1"/>
</dbReference>
<reference evidence="10" key="1">
    <citation type="submission" date="2021-01" db="UniProtKB">
        <authorList>
            <consortium name="EnsemblMetazoa"/>
        </authorList>
    </citation>
    <scope>IDENTIFICATION</scope>
</reference>
<evidence type="ECO:0000256" key="6">
    <source>
        <dbReference type="RuleBase" id="RU000688"/>
    </source>
</evidence>
<proteinExistence type="inferred from homology"/>
<evidence type="ECO:0000256" key="3">
    <source>
        <dbReference type="ARBA" id="ARBA00022692"/>
    </source>
</evidence>
<keyword evidence="3 6" id="KW-0812">Transmembrane</keyword>
<evidence type="ECO:0000313" key="11">
    <source>
        <dbReference type="Proteomes" id="UP000594262"/>
    </source>
</evidence>
<dbReference type="GO" id="GO:0004930">
    <property type="term" value="F:G protein-coupled receptor activity"/>
    <property type="evidence" value="ECO:0007669"/>
    <property type="project" value="UniProtKB-KW"/>
</dbReference>
<protein>
    <recommendedName>
        <fullName evidence="9">G-protein coupled receptors family 1 profile domain-containing protein</fullName>
    </recommendedName>
</protein>
<feature type="transmembrane region" description="Helical" evidence="8">
    <location>
        <begin position="16"/>
        <end position="40"/>
    </location>
</feature>
<dbReference type="InterPro" id="IPR017452">
    <property type="entry name" value="GPCR_Rhodpsn_7TM"/>
</dbReference>
<dbReference type="CDD" id="cd00637">
    <property type="entry name" value="7tm_classA_rhodopsin-like"/>
    <property type="match status" value="1"/>
</dbReference>